<dbReference type="HOGENOM" id="CLU_085995_0_0_3"/>
<name>B1WUC2_CROS5</name>
<dbReference type="AlphaFoldDB" id="B1WUC2"/>
<protein>
    <recommendedName>
        <fullName evidence="3">Sulfotransferase family protein</fullName>
    </recommendedName>
</protein>
<dbReference type="eggNOG" id="ENOG5032SK5">
    <property type="taxonomic scope" value="Bacteria"/>
</dbReference>
<keyword evidence="2" id="KW-1185">Reference proteome</keyword>
<dbReference type="Pfam" id="PF13469">
    <property type="entry name" value="Sulfotransfer_3"/>
    <property type="match status" value="1"/>
</dbReference>
<evidence type="ECO:0000313" key="1">
    <source>
        <dbReference type="EMBL" id="ACB53776.1"/>
    </source>
</evidence>
<organism evidence="1 2">
    <name type="scientific">Crocosphaera subtropica (strain ATCC 51142 / BH68)</name>
    <name type="common">Cyanothece sp. (strain ATCC 51142)</name>
    <dbReference type="NCBI Taxonomy" id="43989"/>
    <lineage>
        <taxon>Bacteria</taxon>
        <taxon>Bacillati</taxon>
        <taxon>Cyanobacteriota</taxon>
        <taxon>Cyanophyceae</taxon>
        <taxon>Oscillatoriophycideae</taxon>
        <taxon>Chroococcales</taxon>
        <taxon>Aphanothecaceae</taxon>
        <taxon>Crocosphaera</taxon>
        <taxon>Crocosphaera subtropica</taxon>
    </lineage>
</organism>
<proteinExistence type="predicted"/>
<gene>
    <name evidence="1" type="ordered locus">cce_4428</name>
</gene>
<dbReference type="RefSeq" id="WP_009543516.1">
    <property type="nucleotide sequence ID" value="NC_010546.1"/>
</dbReference>
<dbReference type="SUPFAM" id="SSF52540">
    <property type="entry name" value="P-loop containing nucleoside triphosphate hydrolases"/>
    <property type="match status" value="1"/>
</dbReference>
<dbReference type="InterPro" id="IPR027417">
    <property type="entry name" value="P-loop_NTPase"/>
</dbReference>
<dbReference type="Proteomes" id="UP000001203">
    <property type="component" value="Chromosome circular"/>
</dbReference>
<accession>B1WUC2</accession>
<evidence type="ECO:0000313" key="2">
    <source>
        <dbReference type="Proteomes" id="UP000001203"/>
    </source>
</evidence>
<dbReference type="KEGG" id="cyt:cce_4428"/>
<evidence type="ECO:0008006" key="3">
    <source>
        <dbReference type="Google" id="ProtNLM"/>
    </source>
</evidence>
<dbReference type="Gene3D" id="3.40.50.300">
    <property type="entry name" value="P-loop containing nucleotide triphosphate hydrolases"/>
    <property type="match status" value="1"/>
</dbReference>
<reference evidence="1 2" key="1">
    <citation type="journal article" date="2008" name="Proc. Natl. Acad. Sci. U.S.A.">
        <title>The genome of Cyanothece 51142, a unicellular diazotrophic cyanobacterium important in the marine nitrogen cycle.</title>
        <authorList>
            <person name="Welsh E.A."/>
            <person name="Liberton M."/>
            <person name="Stoeckel J."/>
            <person name="Loh T."/>
            <person name="Elvitigala T."/>
            <person name="Wang C."/>
            <person name="Wollam A."/>
            <person name="Fulton R.S."/>
            <person name="Clifton S.W."/>
            <person name="Jacobs J.M."/>
            <person name="Aurora R."/>
            <person name="Ghosh B.K."/>
            <person name="Sherman L.A."/>
            <person name="Smith R.D."/>
            <person name="Wilson R.K."/>
            <person name="Pakrasi H.B."/>
        </authorList>
    </citation>
    <scope>NUCLEOTIDE SEQUENCE [LARGE SCALE GENOMIC DNA]</scope>
    <source>
        <strain evidence="2">ATCC 51142 / BH68</strain>
    </source>
</reference>
<dbReference type="EMBL" id="CP000806">
    <property type="protein sequence ID" value="ACB53776.1"/>
    <property type="molecule type" value="Genomic_DNA"/>
</dbReference>
<sequence length="280" mass="33361">MTSLRESIRHLKNDIIYRYYHFRIDSNDDPYQVVMKKEPYKVLFILSHMRSGSSLLTHILISNPAIKGYGESHIQYQSEADLKSLMYKIYFHNQEFTNFQDLEKLRMNHSYILDKLLHDKKLLNKNLLKLENFYFIFLIREPQRSLMSMLDHKPHWTEKNAVNYYTQRLSSLSEYAQIIHSKERSLFLTHNQLIHETDKTLKSLQSFLKTTEIFSENYEVLNTTGKRNVGDFKENIRSGRIIRKNREINIDISQESLQEAMDAYGKYQLELSQTCTIIDS</sequence>
<dbReference type="OrthoDB" id="8557083at2"/>